<dbReference type="Pfam" id="PF00571">
    <property type="entry name" value="CBS"/>
    <property type="match status" value="2"/>
</dbReference>
<dbReference type="EMBL" id="VAVZ01000007">
    <property type="protein sequence ID" value="TLP98851.1"/>
    <property type="molecule type" value="Genomic_DNA"/>
</dbReference>
<evidence type="ECO:0000259" key="2">
    <source>
        <dbReference type="PROSITE" id="PS51371"/>
    </source>
</evidence>
<dbReference type="InterPro" id="IPR046342">
    <property type="entry name" value="CBS_dom_sf"/>
</dbReference>
<evidence type="ECO:0000256" key="1">
    <source>
        <dbReference type="PROSITE-ProRule" id="PRU00703"/>
    </source>
</evidence>
<dbReference type="OrthoDB" id="9790355at2"/>
<comment type="caution">
    <text evidence="3">The sequence shown here is derived from an EMBL/GenBank/DDBJ whole genome shotgun (WGS) entry which is preliminary data.</text>
</comment>
<protein>
    <submittedName>
        <fullName evidence="3">Magnesium transporter</fullName>
    </submittedName>
</protein>
<accession>A0A5R9BF79</accession>
<feature type="domain" description="CBS" evidence="2">
    <location>
        <begin position="110"/>
        <end position="166"/>
    </location>
</feature>
<proteinExistence type="predicted"/>
<sequence>MAVAFRLLDQVPAKIASRLEHALSAEQRKATTELLGYESCTAGRLMVPAAVTLAPERTREETIGKLGGLSAPSHDYSQLSVTDGQRKLVGVVSLSDIVTSDDGIQVRGLMSSDVYSVSAHEDQAVAARLLQEADLLALPVVDGEKRVIGIIPIDDAMEVLEEEGTEDAHRSGSAEPILKPYRSATVFGLARSRFPRRRDLLWHGYRDDYLPDSARDLLVGIIGRRYLASGRHQATYRPRGVLGSCHHHAGRRYGSCPHSDVECSLVSSVN</sequence>
<gene>
    <name evidence="3" type="ORF">FEF26_03825</name>
</gene>
<dbReference type="GO" id="GO:0015095">
    <property type="term" value="F:magnesium ion transmembrane transporter activity"/>
    <property type="evidence" value="ECO:0007669"/>
    <property type="project" value="InterPro"/>
</dbReference>
<dbReference type="InterPro" id="IPR000644">
    <property type="entry name" value="CBS_dom"/>
</dbReference>
<dbReference type="InterPro" id="IPR006669">
    <property type="entry name" value="MgtE_transporter"/>
</dbReference>
<keyword evidence="4" id="KW-1185">Reference proteome</keyword>
<dbReference type="SMART" id="SM00116">
    <property type="entry name" value="CBS"/>
    <property type="match status" value="2"/>
</dbReference>
<organism evidence="3 4">
    <name type="scientific">Nesterenkonia salmonea</name>
    <dbReference type="NCBI Taxonomy" id="1804987"/>
    <lineage>
        <taxon>Bacteria</taxon>
        <taxon>Bacillati</taxon>
        <taxon>Actinomycetota</taxon>
        <taxon>Actinomycetes</taxon>
        <taxon>Micrococcales</taxon>
        <taxon>Micrococcaceae</taxon>
        <taxon>Nesterenkonia</taxon>
    </lineage>
</organism>
<name>A0A5R9BF79_9MICC</name>
<feature type="domain" description="CBS" evidence="2">
    <location>
        <begin position="46"/>
        <end position="109"/>
    </location>
</feature>
<evidence type="ECO:0000313" key="3">
    <source>
        <dbReference type="EMBL" id="TLP98851.1"/>
    </source>
</evidence>
<dbReference type="Proteomes" id="UP000310458">
    <property type="component" value="Unassembled WGS sequence"/>
</dbReference>
<keyword evidence="1" id="KW-0129">CBS domain</keyword>
<reference evidence="3 4" key="1">
    <citation type="submission" date="2019-05" db="EMBL/GenBank/DDBJ databases">
        <title>Nesterenkonia sp. GY074 isolated from the Southern Atlantic Ocean.</title>
        <authorList>
            <person name="Zhang G."/>
        </authorList>
    </citation>
    <scope>NUCLEOTIDE SEQUENCE [LARGE SCALE GENOMIC DNA]</scope>
    <source>
        <strain evidence="3 4">GY074</strain>
    </source>
</reference>
<dbReference type="PROSITE" id="PS51371">
    <property type="entry name" value="CBS"/>
    <property type="match status" value="2"/>
</dbReference>
<dbReference type="Gene3D" id="3.10.580.10">
    <property type="entry name" value="CBS-domain"/>
    <property type="match status" value="1"/>
</dbReference>
<dbReference type="AlphaFoldDB" id="A0A5R9BF79"/>
<dbReference type="PANTHER" id="PTHR43773:SF1">
    <property type="entry name" value="MAGNESIUM TRANSPORTER MGTE"/>
    <property type="match status" value="1"/>
</dbReference>
<evidence type="ECO:0000313" key="4">
    <source>
        <dbReference type="Proteomes" id="UP000310458"/>
    </source>
</evidence>
<dbReference type="PANTHER" id="PTHR43773">
    <property type="entry name" value="MAGNESIUM TRANSPORTER MGTE"/>
    <property type="match status" value="1"/>
</dbReference>
<dbReference type="GO" id="GO:0016020">
    <property type="term" value="C:membrane"/>
    <property type="evidence" value="ECO:0007669"/>
    <property type="project" value="InterPro"/>
</dbReference>
<dbReference type="SUPFAM" id="SSF54631">
    <property type="entry name" value="CBS-domain pair"/>
    <property type="match status" value="1"/>
</dbReference>
<dbReference type="CDD" id="cd04606">
    <property type="entry name" value="CBS_pair_Mg_transporter"/>
    <property type="match status" value="1"/>
</dbReference>